<dbReference type="InterPro" id="IPR036291">
    <property type="entry name" value="NAD(P)-bd_dom_sf"/>
</dbReference>
<dbReference type="SUPFAM" id="SSF51735">
    <property type="entry name" value="NAD(P)-binding Rossmann-fold domains"/>
    <property type="match status" value="1"/>
</dbReference>
<reference evidence="1" key="1">
    <citation type="submission" date="2018-06" db="EMBL/GenBank/DDBJ databases">
        <authorList>
            <person name="Zhirakovskaya E."/>
        </authorList>
    </citation>
    <scope>NUCLEOTIDE SEQUENCE</scope>
</reference>
<evidence type="ECO:0000313" key="1">
    <source>
        <dbReference type="EMBL" id="VAW39914.1"/>
    </source>
</evidence>
<organism evidence="1">
    <name type="scientific">hydrothermal vent metagenome</name>
    <dbReference type="NCBI Taxonomy" id="652676"/>
    <lineage>
        <taxon>unclassified sequences</taxon>
        <taxon>metagenomes</taxon>
        <taxon>ecological metagenomes</taxon>
    </lineage>
</organism>
<sequence length="107" mass="12233">GEVYLIADAEYVSIETLVRKTATALAVPVKIPHYPIGPLIVAGHICEKICKPFKITPSIFPRRVDWFRQNRAFDISKARRELGYDPKIGLDEGLKRTGTWYRKEGYI</sequence>
<dbReference type="Gene3D" id="3.40.50.720">
    <property type="entry name" value="NAD(P)-binding Rossmann-like Domain"/>
    <property type="match status" value="1"/>
</dbReference>
<proteinExistence type="predicted"/>
<feature type="non-terminal residue" evidence="1">
    <location>
        <position position="1"/>
    </location>
</feature>
<dbReference type="EMBL" id="UOEX01000307">
    <property type="protein sequence ID" value="VAW39914.1"/>
    <property type="molecule type" value="Genomic_DNA"/>
</dbReference>
<protein>
    <submittedName>
        <fullName evidence="1">Uncharacterized protein</fullName>
    </submittedName>
</protein>
<gene>
    <name evidence="1" type="ORF">MNBD_DELTA03-1745</name>
</gene>
<accession>A0A3B0W884</accession>
<name>A0A3B0W884_9ZZZZ</name>
<dbReference type="AlphaFoldDB" id="A0A3B0W884"/>